<sequence length="398" mass="46987">MVTKREVLMKDYDVVVVGSGFSGAIFARELAEKYDKKVLVVEKRPHIAGNMYDEYNEHDILIQKYGPHFFNTDKAWIIEYLRQYCELVPHAVSGKSVIDGKYVQLPYNFQTIQDMYGVKKAENLYCKLRAEFKGEERVSIFSLLSCDDKDIKDFAEELYEKAFKPYTMKQWDLTTDQIDRSVLNRVKFALNFDNRYLNKDFQFVPKRGFTKLFEEILNHENINVVCGENAVENISFKGNRVEFRGCKIESIIFTGPIDELFDYKLGMLPYRSLEFTYKHFEGEDKLPSDFVSYPQDYSYTRQTEYRKFNYEKQGQNYTTIASEHPLEYNPNGEKGNVPYYPTITSENINLLKKYQKISEEYENLFLVGRLAEYKYFNMDLIIENAFEKLENYIGIIRA</sequence>
<protein>
    <submittedName>
        <fullName evidence="7">UDP-galactopyranose mutase</fullName>
        <ecNumber evidence="7">5.4.99.9</ecNumber>
    </submittedName>
</protein>
<dbReference type="NCBIfam" id="TIGR00031">
    <property type="entry name" value="UDP-GALP_mutase"/>
    <property type="match status" value="1"/>
</dbReference>
<dbReference type="GO" id="GO:0005829">
    <property type="term" value="C:cytosol"/>
    <property type="evidence" value="ECO:0007669"/>
    <property type="project" value="TreeGrafter"/>
</dbReference>
<evidence type="ECO:0000259" key="6">
    <source>
        <dbReference type="Pfam" id="PF03275"/>
    </source>
</evidence>
<comment type="caution">
    <text evidence="7">The sequence shown here is derived from an EMBL/GenBank/DDBJ whole genome shotgun (WGS) entry which is preliminary data.</text>
</comment>
<dbReference type="AlphaFoldDB" id="A0A5M9NKP2"/>
<comment type="cofactor">
    <cofactor evidence="1">
        <name>FAD</name>
        <dbReference type="ChEBI" id="CHEBI:57692"/>
    </cofactor>
</comment>
<name>A0A5M9NKP2_9VIBR</name>
<evidence type="ECO:0000256" key="3">
    <source>
        <dbReference type="ARBA" id="ARBA00022630"/>
    </source>
</evidence>
<dbReference type="SUPFAM" id="SSF54373">
    <property type="entry name" value="FAD-linked reductases, C-terminal domain"/>
    <property type="match status" value="1"/>
</dbReference>
<dbReference type="Pfam" id="PF13450">
    <property type="entry name" value="NAD_binding_8"/>
    <property type="match status" value="1"/>
</dbReference>
<evidence type="ECO:0000256" key="2">
    <source>
        <dbReference type="ARBA" id="ARBA00009321"/>
    </source>
</evidence>
<dbReference type="EMBL" id="VXJS01000010">
    <property type="protein sequence ID" value="KAA8671167.1"/>
    <property type="molecule type" value="Genomic_DNA"/>
</dbReference>
<dbReference type="OrthoDB" id="9815989at2"/>
<keyword evidence="5 7" id="KW-0413">Isomerase</keyword>
<keyword evidence="4" id="KW-0274">FAD</keyword>
<dbReference type="PANTHER" id="PTHR21197:SF0">
    <property type="entry name" value="UDP-GALACTOPYRANOSE MUTASE"/>
    <property type="match status" value="1"/>
</dbReference>
<evidence type="ECO:0000313" key="8">
    <source>
        <dbReference type="Proteomes" id="UP000322521"/>
    </source>
</evidence>
<dbReference type="GO" id="GO:0008767">
    <property type="term" value="F:UDP-galactopyranose mutase activity"/>
    <property type="evidence" value="ECO:0007669"/>
    <property type="project" value="UniProtKB-EC"/>
</dbReference>
<dbReference type="Gene3D" id="3.40.50.720">
    <property type="entry name" value="NAD(P)-binding Rossmann-like Domain"/>
    <property type="match status" value="3"/>
</dbReference>
<feature type="domain" description="UDP-galactopyranose mutase C-terminal" evidence="6">
    <location>
        <begin position="162"/>
        <end position="375"/>
    </location>
</feature>
<dbReference type="EC" id="5.4.99.9" evidence="7"/>
<evidence type="ECO:0000256" key="5">
    <source>
        <dbReference type="ARBA" id="ARBA00023235"/>
    </source>
</evidence>
<gene>
    <name evidence="7" type="primary">glf</name>
    <name evidence="7" type="ORF">F4W18_16690</name>
</gene>
<dbReference type="Proteomes" id="UP000322521">
    <property type="component" value="Unassembled WGS sequence"/>
</dbReference>
<dbReference type="InterPro" id="IPR004379">
    <property type="entry name" value="UDP-GALP_mutase"/>
</dbReference>
<dbReference type="GO" id="GO:0050660">
    <property type="term" value="F:flavin adenine dinucleotide binding"/>
    <property type="evidence" value="ECO:0007669"/>
    <property type="project" value="TreeGrafter"/>
</dbReference>
<organism evidence="7 8">
    <name type="scientific">Vibrio gigantis</name>
    <dbReference type="NCBI Taxonomy" id="296199"/>
    <lineage>
        <taxon>Bacteria</taxon>
        <taxon>Pseudomonadati</taxon>
        <taxon>Pseudomonadota</taxon>
        <taxon>Gammaproteobacteria</taxon>
        <taxon>Vibrionales</taxon>
        <taxon>Vibrionaceae</taxon>
        <taxon>Vibrio</taxon>
    </lineage>
</organism>
<keyword evidence="8" id="KW-1185">Reference proteome</keyword>
<keyword evidence="3" id="KW-0285">Flavoprotein</keyword>
<dbReference type="SUPFAM" id="SSF51971">
    <property type="entry name" value="Nucleotide-binding domain"/>
    <property type="match status" value="1"/>
</dbReference>
<evidence type="ECO:0000313" key="7">
    <source>
        <dbReference type="EMBL" id="KAA8671167.1"/>
    </source>
</evidence>
<dbReference type="InterPro" id="IPR015899">
    <property type="entry name" value="UDP-GalPyranose_mutase_C"/>
</dbReference>
<reference evidence="7 8" key="1">
    <citation type="submission" date="2019-09" db="EMBL/GenBank/DDBJ databases">
        <title>Draft genome sequence of various Type strains from the CCUG.</title>
        <authorList>
            <person name="Pineiro-Iglesias B."/>
            <person name="Tunovic T."/>
            <person name="Unosson C."/>
            <person name="Inganas E."/>
            <person name="Ohlen M."/>
            <person name="Cardew S."/>
            <person name="Jensie-Markopoulos S."/>
            <person name="Salva-Serra F."/>
            <person name="Jaen-Luchoro D."/>
            <person name="Karlsson R."/>
            <person name="Svensson-Stadler L."/>
            <person name="Chun J."/>
            <person name="Moore E."/>
        </authorList>
    </citation>
    <scope>NUCLEOTIDE SEQUENCE [LARGE SCALE GENOMIC DNA]</scope>
    <source>
        <strain evidence="7 8">CCUG 56969T</strain>
    </source>
</reference>
<comment type="similarity">
    <text evidence="2">Belongs to the UDP-galactopyranose/dTDP-fucopyranose mutase family.</text>
</comment>
<evidence type="ECO:0000256" key="1">
    <source>
        <dbReference type="ARBA" id="ARBA00001974"/>
    </source>
</evidence>
<proteinExistence type="inferred from homology"/>
<evidence type="ECO:0000256" key="4">
    <source>
        <dbReference type="ARBA" id="ARBA00022827"/>
    </source>
</evidence>
<dbReference type="PANTHER" id="PTHR21197">
    <property type="entry name" value="UDP-GALACTOPYRANOSE MUTASE"/>
    <property type="match status" value="1"/>
</dbReference>
<dbReference type="Pfam" id="PF03275">
    <property type="entry name" value="GLF"/>
    <property type="match status" value="1"/>
</dbReference>
<accession>A0A5M9NKP2</accession>